<organism evidence="2 3">
    <name type="scientific">Patagioenas fasciata monilis</name>
    <dbReference type="NCBI Taxonomy" id="372326"/>
    <lineage>
        <taxon>Eukaryota</taxon>
        <taxon>Metazoa</taxon>
        <taxon>Chordata</taxon>
        <taxon>Craniata</taxon>
        <taxon>Vertebrata</taxon>
        <taxon>Euteleostomi</taxon>
        <taxon>Archelosauria</taxon>
        <taxon>Archosauria</taxon>
        <taxon>Dinosauria</taxon>
        <taxon>Saurischia</taxon>
        <taxon>Theropoda</taxon>
        <taxon>Coelurosauria</taxon>
        <taxon>Aves</taxon>
        <taxon>Neognathae</taxon>
        <taxon>Neoaves</taxon>
        <taxon>Columbimorphae</taxon>
        <taxon>Columbiformes</taxon>
        <taxon>Columbidae</taxon>
        <taxon>Patagioenas</taxon>
    </lineage>
</organism>
<evidence type="ECO:0000313" key="3">
    <source>
        <dbReference type="Proteomes" id="UP000190648"/>
    </source>
</evidence>
<gene>
    <name evidence="2" type="ORF">AV530_019710</name>
</gene>
<proteinExistence type="predicted"/>
<keyword evidence="3" id="KW-1185">Reference proteome</keyword>
<accession>A0A1V4JFR6</accession>
<sequence>MQALPLPWQRHALSSGLVAAVPRTAEAHRFGIRHLHHSASGAAVSKSRLQLPGGSSHLPDTTPRPQ</sequence>
<name>A0A1V4JFR6_PATFA</name>
<dbReference type="EMBL" id="LSYS01007908">
    <property type="protein sequence ID" value="OPJ70607.1"/>
    <property type="molecule type" value="Genomic_DNA"/>
</dbReference>
<reference evidence="2 3" key="1">
    <citation type="submission" date="2016-02" db="EMBL/GenBank/DDBJ databases">
        <title>Band-tailed pigeon sequencing and assembly.</title>
        <authorList>
            <person name="Soares A.E."/>
            <person name="Novak B.J."/>
            <person name="Rice E.S."/>
            <person name="O'Connell B."/>
            <person name="Chang D."/>
            <person name="Weber S."/>
            <person name="Shapiro B."/>
        </authorList>
    </citation>
    <scope>NUCLEOTIDE SEQUENCE [LARGE SCALE GENOMIC DNA]</scope>
    <source>
        <strain evidence="2">BTP2013</strain>
        <tissue evidence="2">Blood</tissue>
    </source>
</reference>
<dbReference type="AlphaFoldDB" id="A0A1V4JFR6"/>
<comment type="caution">
    <text evidence="2">The sequence shown here is derived from an EMBL/GenBank/DDBJ whole genome shotgun (WGS) entry which is preliminary data.</text>
</comment>
<evidence type="ECO:0000313" key="2">
    <source>
        <dbReference type="EMBL" id="OPJ70607.1"/>
    </source>
</evidence>
<evidence type="ECO:0000256" key="1">
    <source>
        <dbReference type="SAM" id="MobiDB-lite"/>
    </source>
</evidence>
<protein>
    <submittedName>
        <fullName evidence="2">Uncharacterized protein</fullName>
    </submittedName>
</protein>
<dbReference type="Proteomes" id="UP000190648">
    <property type="component" value="Unassembled WGS sequence"/>
</dbReference>
<feature type="region of interest" description="Disordered" evidence="1">
    <location>
        <begin position="41"/>
        <end position="66"/>
    </location>
</feature>